<dbReference type="EMBL" id="GL833131">
    <property type="protein sequence ID" value="EGB07241.1"/>
    <property type="molecule type" value="Genomic_DNA"/>
</dbReference>
<evidence type="ECO:0000256" key="2">
    <source>
        <dbReference type="SAM" id="Phobius"/>
    </source>
</evidence>
<feature type="compositionally biased region" description="Acidic residues" evidence="1">
    <location>
        <begin position="342"/>
        <end position="358"/>
    </location>
</feature>
<protein>
    <recommendedName>
        <fullName evidence="5">RING-type domain-containing protein</fullName>
    </recommendedName>
</protein>
<proteinExistence type="predicted"/>
<feature type="compositionally biased region" description="Low complexity" evidence="1">
    <location>
        <begin position="662"/>
        <end position="684"/>
    </location>
</feature>
<evidence type="ECO:0008006" key="5">
    <source>
        <dbReference type="Google" id="ProtNLM"/>
    </source>
</evidence>
<feature type="transmembrane region" description="Helical" evidence="2">
    <location>
        <begin position="123"/>
        <end position="142"/>
    </location>
</feature>
<name>F0YC64_AURAN</name>
<sequence length="780" mass="80271">MSDAEGPAPAPAADEEAPGLAEAAGARLEALAAAAQGAAVEGGEAVRARLVGEAAPAGLPGDEAPADDDAAVAEAADGGDGGAPDRGSASESCRAVGAAMVLPHVFGCLFFVLLLVKLRDPRSLAWAAVFLPLLCADLSSFARRADETRAALKGLDDARETGVIPPDALDQMRGGAGGAPVAPENAGGDVEAPPLAPVVAPAAARAPLALSEPALAPLLLNVLRPAAHAVDAVGVAGAKAAVCAYLSGAAAAWTVEELLFPFWAATVASSALRGLGGMLRRDLERRARLADLRRQRGGELDAPSRPRRRRRPDVAPEPRPEPAAAAPATPRDGDAAPAAAETPDDDDDDASRADDDEPDAAAKRAAAFACGFVAHCACRAVQPALVAAKLDGDLDATWGLVFAPAWGVLAIFVGVATTLCNCAPLLSAGMPARVRRRAVRLVSLCAAQLLALARRLDADEAHRGRVDRVWDRRDCGALEAASLAGDAYGALPALNVTAAFDSLCGALDKRDAKSSPTTDAILLPVICMYAALFVLHPLVLRDSKKFQQVVQIVVIEADDGLAEARAQLARQQLQGVFELSGAPRSMIGVEDDSVLVEALAMPTRLLKHSSTLYARAAVAPLDVDDALPPLGLQLPDLKAAAAPPDLDDAPETPRKPPRKVLEAPAAPEDDGAAAAGDGGAAPEVGDGDDDDDASLGSSACESSIFDDGALDADLDAPPPRRAASPVKDKHLCYVCCLARRNAVIMECGHGGLCFECGKSLAQRHPRTCQRPVAVKIFERF</sequence>
<dbReference type="Gene3D" id="3.30.40.10">
    <property type="entry name" value="Zinc/RING finger domain, C3HC4 (zinc finger)"/>
    <property type="match status" value="1"/>
</dbReference>
<evidence type="ECO:0000256" key="1">
    <source>
        <dbReference type="SAM" id="MobiDB-lite"/>
    </source>
</evidence>
<dbReference type="InterPro" id="IPR013083">
    <property type="entry name" value="Znf_RING/FYVE/PHD"/>
</dbReference>
<dbReference type="AlphaFoldDB" id="F0YC64"/>
<keyword evidence="2" id="KW-1133">Transmembrane helix</keyword>
<dbReference type="GeneID" id="20225067"/>
<dbReference type="RefSeq" id="XP_009037876.1">
    <property type="nucleotide sequence ID" value="XM_009039628.1"/>
</dbReference>
<keyword evidence="4" id="KW-1185">Reference proteome</keyword>
<dbReference type="Proteomes" id="UP000002729">
    <property type="component" value="Unassembled WGS sequence"/>
</dbReference>
<feature type="compositionally biased region" description="Basic and acidic residues" evidence="1">
    <location>
        <begin position="294"/>
        <end position="304"/>
    </location>
</feature>
<feature type="transmembrane region" description="Helical" evidence="2">
    <location>
        <begin position="95"/>
        <end position="116"/>
    </location>
</feature>
<accession>F0YC64</accession>
<organism evidence="4">
    <name type="scientific">Aureococcus anophagefferens</name>
    <name type="common">Harmful bloom alga</name>
    <dbReference type="NCBI Taxonomy" id="44056"/>
    <lineage>
        <taxon>Eukaryota</taxon>
        <taxon>Sar</taxon>
        <taxon>Stramenopiles</taxon>
        <taxon>Ochrophyta</taxon>
        <taxon>Pelagophyceae</taxon>
        <taxon>Pelagomonadales</taxon>
        <taxon>Pelagomonadaceae</taxon>
        <taxon>Aureococcus</taxon>
    </lineage>
</organism>
<dbReference type="OrthoDB" id="207033at2759"/>
<feature type="transmembrane region" description="Helical" evidence="2">
    <location>
        <begin position="520"/>
        <end position="540"/>
    </location>
</feature>
<keyword evidence="2" id="KW-0812">Transmembrane</keyword>
<feature type="region of interest" description="Disordered" evidence="1">
    <location>
        <begin position="1"/>
        <end position="21"/>
    </location>
</feature>
<feature type="compositionally biased region" description="Low complexity" evidence="1">
    <location>
        <begin position="322"/>
        <end position="341"/>
    </location>
</feature>
<dbReference type="Pfam" id="PF13920">
    <property type="entry name" value="zf-C3HC4_3"/>
    <property type="match status" value="1"/>
</dbReference>
<feature type="region of interest" description="Disordered" evidence="1">
    <location>
        <begin position="640"/>
        <end position="698"/>
    </location>
</feature>
<reference evidence="3 4" key="1">
    <citation type="journal article" date="2011" name="Proc. Natl. Acad. Sci. U.S.A.">
        <title>Niche of harmful alga Aureococcus anophagefferens revealed through ecogenomics.</title>
        <authorList>
            <person name="Gobler C.J."/>
            <person name="Berry D.L."/>
            <person name="Dyhrman S.T."/>
            <person name="Wilhelm S.W."/>
            <person name="Salamov A."/>
            <person name="Lobanov A.V."/>
            <person name="Zhang Y."/>
            <person name="Collier J.L."/>
            <person name="Wurch L.L."/>
            <person name="Kustka A.B."/>
            <person name="Dill B.D."/>
            <person name="Shah M."/>
            <person name="VerBerkmoes N.C."/>
            <person name="Kuo A."/>
            <person name="Terry A."/>
            <person name="Pangilinan J."/>
            <person name="Lindquist E.A."/>
            <person name="Lucas S."/>
            <person name="Paulsen I.T."/>
            <person name="Hattenrath-Lehmann T.K."/>
            <person name="Talmage S.C."/>
            <person name="Walker E.A."/>
            <person name="Koch F."/>
            <person name="Burson A.M."/>
            <person name="Marcoval M.A."/>
            <person name="Tang Y.Z."/>
            <person name="Lecleir G.R."/>
            <person name="Coyne K.J."/>
            <person name="Berg G.M."/>
            <person name="Bertrand E.M."/>
            <person name="Saito M.A."/>
            <person name="Gladyshev V.N."/>
            <person name="Grigoriev I.V."/>
        </authorList>
    </citation>
    <scope>NUCLEOTIDE SEQUENCE [LARGE SCALE GENOMIC DNA]</scope>
    <source>
        <strain evidence="4">CCMP 1984</strain>
    </source>
</reference>
<gene>
    <name evidence="3" type="ORF">AURANDRAFT_64904</name>
</gene>
<dbReference type="KEGG" id="aaf:AURANDRAFT_64904"/>
<dbReference type="InParanoid" id="F0YC64"/>
<feature type="transmembrane region" description="Helical" evidence="2">
    <location>
        <begin position="405"/>
        <end position="426"/>
    </location>
</feature>
<feature type="region of interest" description="Disordered" evidence="1">
    <location>
        <begin position="294"/>
        <end position="358"/>
    </location>
</feature>
<evidence type="ECO:0000313" key="4">
    <source>
        <dbReference type="Proteomes" id="UP000002729"/>
    </source>
</evidence>
<keyword evidence="2" id="KW-0472">Membrane</keyword>
<evidence type="ECO:0000313" key="3">
    <source>
        <dbReference type="EMBL" id="EGB07241.1"/>
    </source>
</evidence>